<proteinExistence type="predicted"/>
<evidence type="ECO:0000256" key="1">
    <source>
        <dbReference type="SAM" id="MobiDB-lite"/>
    </source>
</evidence>
<evidence type="ECO:0000313" key="4">
    <source>
        <dbReference type="Proteomes" id="UP000027451"/>
    </source>
</evidence>
<dbReference type="AlphaFoldDB" id="A0A656QFK2"/>
<sequence length="182" mass="18859">MRLSLPAWSLCAFVVMISTLARADEGPSSVFTQALSNGSASAPLSDDGNFGKAVVAIKKRTGDSGPVVVYAQRITRFTQQPLCGRVGFIIGQPSAKVMYSDMSGQFNICEDGEPPLRMCKGHPDKLVPYNSVCADASTPVDTPEVAAAIQGAVAAGGMTPEQAAKAVRSATPDAPAAKGSRQ</sequence>
<organism evidence="3 4">
    <name type="scientific">Caballeronia zhejiangensis</name>
    <dbReference type="NCBI Taxonomy" id="871203"/>
    <lineage>
        <taxon>Bacteria</taxon>
        <taxon>Pseudomonadati</taxon>
        <taxon>Pseudomonadota</taxon>
        <taxon>Betaproteobacteria</taxon>
        <taxon>Burkholderiales</taxon>
        <taxon>Burkholderiaceae</taxon>
        <taxon>Caballeronia</taxon>
    </lineage>
</organism>
<protein>
    <submittedName>
        <fullName evidence="3">Uncharacterized protein</fullName>
    </submittedName>
</protein>
<dbReference type="RefSeq" id="WP_029672559.1">
    <property type="nucleotide sequence ID" value="NZ_JFHD01000018.1"/>
</dbReference>
<keyword evidence="2" id="KW-0732">Signal</keyword>
<feature type="region of interest" description="Disordered" evidence="1">
    <location>
        <begin position="160"/>
        <end position="182"/>
    </location>
</feature>
<name>A0A656QFK2_9BURK</name>
<dbReference type="OrthoDB" id="6936778at2"/>
<evidence type="ECO:0000256" key="2">
    <source>
        <dbReference type="SAM" id="SignalP"/>
    </source>
</evidence>
<comment type="caution">
    <text evidence="3">The sequence shown here is derived from an EMBL/GenBank/DDBJ whole genome shotgun (WGS) entry which is preliminary data.</text>
</comment>
<feature type="chain" id="PRO_5024983260" evidence="2">
    <location>
        <begin position="24"/>
        <end position="182"/>
    </location>
</feature>
<gene>
    <name evidence="3" type="ORF">BG60_10960</name>
</gene>
<dbReference type="EMBL" id="JFHD01000018">
    <property type="protein sequence ID" value="KDR28508.1"/>
    <property type="molecule type" value="Genomic_DNA"/>
</dbReference>
<accession>A0A656QFK2</accession>
<reference evidence="3 4" key="1">
    <citation type="submission" date="2014-03" db="EMBL/GenBank/DDBJ databases">
        <title>Draft Genome Sequences of Four Burkholderia Strains.</title>
        <authorList>
            <person name="Liu X.Y."/>
            <person name="Li C.X."/>
            <person name="Xu J.H."/>
        </authorList>
    </citation>
    <scope>NUCLEOTIDE SEQUENCE [LARGE SCALE GENOMIC DNA]</scope>
    <source>
        <strain evidence="3 4">OP-1</strain>
    </source>
</reference>
<keyword evidence="4" id="KW-1185">Reference proteome</keyword>
<evidence type="ECO:0000313" key="3">
    <source>
        <dbReference type="EMBL" id="KDR28508.1"/>
    </source>
</evidence>
<feature type="signal peptide" evidence="2">
    <location>
        <begin position="1"/>
        <end position="23"/>
    </location>
</feature>
<dbReference type="Proteomes" id="UP000027451">
    <property type="component" value="Unassembled WGS sequence"/>
</dbReference>